<feature type="binding site" evidence="4">
    <location>
        <position position="331"/>
    </location>
    <ligand>
        <name>Mn(2+)</name>
        <dbReference type="ChEBI" id="CHEBI:29035"/>
        <label>2</label>
    </ligand>
</feature>
<name>K9ZY97_DEIPD</name>
<dbReference type="GO" id="GO:0000287">
    <property type="term" value="F:magnesium ion binding"/>
    <property type="evidence" value="ECO:0007669"/>
    <property type="project" value="UniProtKB-UniRule"/>
</dbReference>
<feature type="domain" description="Metalloenzyme" evidence="6">
    <location>
        <begin position="1"/>
        <end position="369"/>
    </location>
</feature>
<dbReference type="EC" id="5.4.2.7" evidence="4 5"/>
<dbReference type="CDD" id="cd16009">
    <property type="entry name" value="PPM"/>
    <property type="match status" value="1"/>
</dbReference>
<comment type="similarity">
    <text evidence="1 4">Belongs to the phosphopentomutase family.</text>
</comment>
<dbReference type="EMBL" id="CP003382">
    <property type="protein sequence ID" value="AFZ65725.1"/>
    <property type="molecule type" value="Genomic_DNA"/>
</dbReference>
<organism evidence="7 8">
    <name type="scientific">Deinococcus peraridilitoris (strain DSM 19664 / LMG 22246 / CIP 109416 / KR-200)</name>
    <dbReference type="NCBI Taxonomy" id="937777"/>
    <lineage>
        <taxon>Bacteria</taxon>
        <taxon>Thermotogati</taxon>
        <taxon>Deinococcota</taxon>
        <taxon>Deinococci</taxon>
        <taxon>Deinococcales</taxon>
        <taxon>Deinococcaceae</taxon>
        <taxon>Deinococcus</taxon>
    </lineage>
</organism>
<dbReference type="Gene3D" id="3.40.720.10">
    <property type="entry name" value="Alkaline Phosphatase, subunit A"/>
    <property type="match status" value="1"/>
</dbReference>
<keyword evidence="3 4" id="KW-0464">Manganese</keyword>
<dbReference type="GO" id="GO:0030145">
    <property type="term" value="F:manganese ion binding"/>
    <property type="evidence" value="ECO:0007669"/>
    <property type="project" value="UniProtKB-UniRule"/>
</dbReference>
<dbReference type="AlphaFoldDB" id="K9ZY97"/>
<feature type="binding site" evidence="4">
    <location>
        <position position="9"/>
    </location>
    <ligand>
        <name>Mn(2+)</name>
        <dbReference type="ChEBI" id="CHEBI:29035"/>
        <label>1</label>
    </ligand>
</feature>
<dbReference type="PIRSF" id="PIRSF001491">
    <property type="entry name" value="Ppentomutase"/>
    <property type="match status" value="1"/>
</dbReference>
<comment type="pathway">
    <text evidence="4">Carbohydrate degradation; 2-deoxy-D-ribose 1-phosphate degradation; D-glyceraldehyde 3-phosphate and acetaldehyde from 2-deoxy-alpha-D-ribose 1-phosphate: step 1/2.</text>
</comment>
<evidence type="ECO:0000256" key="3">
    <source>
        <dbReference type="ARBA" id="ARBA00023211"/>
    </source>
</evidence>
<feature type="binding site" evidence="4">
    <location>
        <position position="278"/>
    </location>
    <ligand>
        <name>Mn(2+)</name>
        <dbReference type="ChEBI" id="CHEBI:29035"/>
        <label>2</label>
    </ligand>
</feature>
<dbReference type="SUPFAM" id="SSF143856">
    <property type="entry name" value="DeoB insert domain-like"/>
    <property type="match status" value="1"/>
</dbReference>
<comment type="catalytic activity">
    <reaction evidence="4">
        <text>2-deoxy-alpha-D-ribose 1-phosphate = 2-deoxy-D-ribose 5-phosphate</text>
        <dbReference type="Rhea" id="RHEA:27658"/>
        <dbReference type="ChEBI" id="CHEBI:57259"/>
        <dbReference type="ChEBI" id="CHEBI:62877"/>
        <dbReference type="EC" id="5.4.2.7"/>
    </reaction>
</comment>
<comment type="subcellular location">
    <subcellularLocation>
        <location evidence="4">Cytoplasm</location>
    </subcellularLocation>
</comment>
<dbReference type="KEGG" id="dpd:Deipe_0117"/>
<feature type="binding site" evidence="4">
    <location>
        <position position="283"/>
    </location>
    <ligand>
        <name>Mn(2+)</name>
        <dbReference type="ChEBI" id="CHEBI:29035"/>
        <label>2</label>
    </ligand>
</feature>
<keyword evidence="4" id="KW-0963">Cytoplasm</keyword>
<comment type="cofactor">
    <cofactor evidence="4">
        <name>Mn(2+)</name>
        <dbReference type="ChEBI" id="CHEBI:29035"/>
    </cofactor>
    <text evidence="4">Binds 2 manganese ions.</text>
</comment>
<dbReference type="Pfam" id="PF01676">
    <property type="entry name" value="Metalloenzyme"/>
    <property type="match status" value="1"/>
</dbReference>
<sequence>MKVTLIVLDSVGVGELPDAAAFGDVGAHTLNHVLQRTGVELAQLARLGLGGIESVLLEMQAEPLGSFGRLREVSPGKDTSTGHWEFMGVQLEHPFQTFAEGFPPEVMERFSQATGRGWLCNRPYSGTDVIRDYGEEHMRTGNPIVYTSADSVFQIAAHVDVVPLETLYRWCRAAREILQGPHAVARVIARPFRGDAPFERANEARKDFSLTPPPTVLNALHSAGLDVIGIGKIPDIYDHSGFTEEIHTDDNLDGIEKTLRRMRAPFHGLVFTNLVDFDAKYGHRRDPEGYAAALAAFDERLPELLDAVEHDGLLLIVSDHGNDPTWHGTDHTREYGLLLAYRPGIPGVDLGERATFADVGATVAEALGVSWSGPGESFWPVLSGPAGAA</sequence>
<evidence type="ECO:0000259" key="6">
    <source>
        <dbReference type="Pfam" id="PF01676"/>
    </source>
</evidence>
<dbReference type="InterPro" id="IPR010045">
    <property type="entry name" value="DeoB"/>
</dbReference>
<dbReference type="STRING" id="937777.Deipe_0117"/>
<keyword evidence="8" id="KW-1185">Reference proteome</keyword>
<dbReference type="GO" id="GO:0005829">
    <property type="term" value="C:cytosol"/>
    <property type="evidence" value="ECO:0007669"/>
    <property type="project" value="TreeGrafter"/>
</dbReference>
<dbReference type="PANTHER" id="PTHR21110:SF0">
    <property type="entry name" value="PHOSPHOPENTOMUTASE"/>
    <property type="match status" value="1"/>
</dbReference>
<evidence type="ECO:0000256" key="4">
    <source>
        <dbReference type="HAMAP-Rule" id="MF_00740"/>
    </source>
</evidence>
<dbReference type="HAMAP" id="MF_00740">
    <property type="entry name" value="Phosphopentomut"/>
    <property type="match status" value="1"/>
</dbReference>
<dbReference type="GO" id="GO:0009117">
    <property type="term" value="P:nucleotide metabolic process"/>
    <property type="evidence" value="ECO:0007669"/>
    <property type="project" value="UniProtKB-UniRule"/>
</dbReference>
<evidence type="ECO:0000313" key="7">
    <source>
        <dbReference type="EMBL" id="AFZ65725.1"/>
    </source>
</evidence>
<evidence type="ECO:0000256" key="5">
    <source>
        <dbReference type="NCBIfam" id="TIGR01696"/>
    </source>
</evidence>
<reference evidence="8" key="1">
    <citation type="submission" date="2012-03" db="EMBL/GenBank/DDBJ databases">
        <title>Complete sequence of chromosome of Deinococcus peraridilitoris DSM 19664.</title>
        <authorList>
            <person name="Lucas S."/>
            <person name="Copeland A."/>
            <person name="Lapidus A."/>
            <person name="Glavina del Rio T."/>
            <person name="Dalin E."/>
            <person name="Tice H."/>
            <person name="Bruce D."/>
            <person name="Goodwin L."/>
            <person name="Pitluck S."/>
            <person name="Peters L."/>
            <person name="Mikhailova N."/>
            <person name="Lu M."/>
            <person name="Kyrpides N."/>
            <person name="Mavromatis K."/>
            <person name="Ivanova N."/>
            <person name="Brettin T."/>
            <person name="Detter J.C."/>
            <person name="Han C."/>
            <person name="Larimer F."/>
            <person name="Land M."/>
            <person name="Hauser L."/>
            <person name="Markowitz V."/>
            <person name="Cheng J.-F."/>
            <person name="Hugenholtz P."/>
            <person name="Woyke T."/>
            <person name="Wu D."/>
            <person name="Pukall R."/>
            <person name="Steenblock K."/>
            <person name="Brambilla E."/>
            <person name="Klenk H.-P."/>
            <person name="Eisen J.A."/>
        </authorList>
    </citation>
    <scope>NUCLEOTIDE SEQUENCE [LARGE SCALE GENOMIC DNA]</scope>
    <source>
        <strain evidence="8">DSM 19664 / LMG 22246 / CIP 109416 / KR-200</strain>
    </source>
</reference>
<dbReference type="OrthoDB" id="9769930at2"/>
<evidence type="ECO:0000256" key="2">
    <source>
        <dbReference type="ARBA" id="ARBA00022723"/>
    </source>
</evidence>
<dbReference type="UniPathway" id="UPA00087">
    <property type="reaction ID" value="UER00173"/>
</dbReference>
<dbReference type="InterPro" id="IPR024052">
    <property type="entry name" value="Phosphopentomutase_DeoB_cap_sf"/>
</dbReference>
<evidence type="ECO:0000313" key="8">
    <source>
        <dbReference type="Proteomes" id="UP000010467"/>
    </source>
</evidence>
<dbReference type="GO" id="GO:0006018">
    <property type="term" value="P:2-deoxyribose 1-phosphate catabolic process"/>
    <property type="evidence" value="ECO:0007669"/>
    <property type="project" value="UniProtKB-UniRule"/>
</dbReference>
<dbReference type="Proteomes" id="UP000010467">
    <property type="component" value="Chromosome"/>
</dbReference>
<dbReference type="NCBIfam" id="TIGR01696">
    <property type="entry name" value="deoB"/>
    <property type="match status" value="1"/>
</dbReference>
<gene>
    <name evidence="4" type="primary">deoB</name>
    <name evidence="7" type="ordered locus">Deipe_0117</name>
</gene>
<comment type="catalytic activity">
    <reaction evidence="4">
        <text>alpha-D-ribose 1-phosphate = D-ribose 5-phosphate</text>
        <dbReference type="Rhea" id="RHEA:18793"/>
        <dbReference type="ChEBI" id="CHEBI:57720"/>
        <dbReference type="ChEBI" id="CHEBI:78346"/>
        <dbReference type="EC" id="5.4.2.7"/>
    </reaction>
</comment>
<protein>
    <recommendedName>
        <fullName evidence="4 5">Phosphopentomutase</fullName>
        <ecNumber evidence="4 5">5.4.2.7</ecNumber>
    </recommendedName>
    <alternativeName>
        <fullName evidence="4">Phosphodeoxyribomutase</fullName>
    </alternativeName>
</protein>
<dbReference type="GO" id="GO:0006015">
    <property type="term" value="P:5-phosphoribose 1-diphosphate biosynthetic process"/>
    <property type="evidence" value="ECO:0007669"/>
    <property type="project" value="UniProtKB-UniPathway"/>
</dbReference>
<dbReference type="NCBIfam" id="NF003766">
    <property type="entry name" value="PRK05362.1"/>
    <property type="match status" value="1"/>
</dbReference>
<feature type="binding site" evidence="4">
    <location>
        <position position="319"/>
    </location>
    <ligand>
        <name>Mn(2+)</name>
        <dbReference type="ChEBI" id="CHEBI:29035"/>
        <label>1</label>
    </ligand>
</feature>
<keyword evidence="2 4" id="KW-0479">Metal-binding</keyword>
<dbReference type="GO" id="GO:0043094">
    <property type="term" value="P:metabolic compound salvage"/>
    <property type="evidence" value="ECO:0007669"/>
    <property type="project" value="UniProtKB-UniRule"/>
</dbReference>
<feature type="binding site" evidence="4">
    <location>
        <position position="320"/>
    </location>
    <ligand>
        <name>Mn(2+)</name>
        <dbReference type="ChEBI" id="CHEBI:29035"/>
        <label>1</label>
    </ligand>
</feature>
<dbReference type="InterPro" id="IPR006124">
    <property type="entry name" value="Metalloenzyme"/>
</dbReference>
<dbReference type="PANTHER" id="PTHR21110">
    <property type="entry name" value="PHOSPHOPENTOMUTASE"/>
    <property type="match status" value="1"/>
</dbReference>
<proteinExistence type="inferred from homology"/>
<dbReference type="Gene3D" id="3.30.70.1250">
    <property type="entry name" value="Phosphopentomutase"/>
    <property type="match status" value="1"/>
</dbReference>
<comment type="function">
    <text evidence="4">Isomerase that catalyzes the conversion of deoxy-ribose 1-phosphate (dRib-1-P) and ribose 1-phosphate (Rib-1-P) to deoxy-ribose 5-phosphate (dRib-5-P) and ribose 5-phosphate (Rib-5-P), respectively.</text>
</comment>
<dbReference type="PATRIC" id="fig|937777.3.peg.122"/>
<keyword evidence="4" id="KW-0413">Isomerase</keyword>
<evidence type="ECO:0000256" key="1">
    <source>
        <dbReference type="ARBA" id="ARBA00010373"/>
    </source>
</evidence>
<dbReference type="SUPFAM" id="SSF53649">
    <property type="entry name" value="Alkaline phosphatase-like"/>
    <property type="match status" value="1"/>
</dbReference>
<dbReference type="eggNOG" id="COG1015">
    <property type="taxonomic scope" value="Bacteria"/>
</dbReference>
<dbReference type="RefSeq" id="WP_015234036.1">
    <property type="nucleotide sequence ID" value="NC_019793.1"/>
</dbReference>
<dbReference type="GO" id="GO:0008973">
    <property type="term" value="F:phosphopentomutase activity"/>
    <property type="evidence" value="ECO:0007669"/>
    <property type="project" value="UniProtKB-UniRule"/>
</dbReference>
<dbReference type="HOGENOM" id="CLU_053861_0_0_0"/>
<dbReference type="InterPro" id="IPR017850">
    <property type="entry name" value="Alkaline_phosphatase_core_sf"/>
</dbReference>
<accession>K9ZY97</accession>